<comment type="caution">
    <text evidence="11">The sequence shown here is derived from an EMBL/GenBank/DDBJ whole genome shotgun (WGS) entry which is preliminary data.</text>
</comment>
<dbReference type="FunFam" id="3.40.50.300:FF:000053">
    <property type="entry name" value="Signal recognition particle receptor FtsY"/>
    <property type="match status" value="1"/>
</dbReference>
<dbReference type="GO" id="GO:0005047">
    <property type="term" value="F:signal recognition particle binding"/>
    <property type="evidence" value="ECO:0007669"/>
    <property type="project" value="TreeGrafter"/>
</dbReference>
<accession>A0A1F5RF67</accession>
<dbReference type="InterPro" id="IPR027417">
    <property type="entry name" value="P-loop_NTPase"/>
</dbReference>
<dbReference type="Gene3D" id="3.40.50.300">
    <property type="entry name" value="P-loop containing nucleotide triphosphate hydrolases"/>
    <property type="match status" value="1"/>
</dbReference>
<dbReference type="GO" id="GO:0005737">
    <property type="term" value="C:cytoplasm"/>
    <property type="evidence" value="ECO:0007669"/>
    <property type="project" value="UniProtKB-SubCell"/>
</dbReference>
<dbReference type="GO" id="GO:0003924">
    <property type="term" value="F:GTPase activity"/>
    <property type="evidence" value="ECO:0007669"/>
    <property type="project" value="UniProtKB-UniRule"/>
</dbReference>
<evidence type="ECO:0000313" key="12">
    <source>
        <dbReference type="Proteomes" id="UP000177230"/>
    </source>
</evidence>
<comment type="similarity">
    <text evidence="9">Belongs to the GTP-binding SRP family. FtsY subfamily.</text>
</comment>
<keyword evidence="3 9" id="KW-0547">Nucleotide-binding</keyword>
<reference evidence="11 12" key="1">
    <citation type="journal article" date="2016" name="Nat. Commun.">
        <title>Thousands of microbial genomes shed light on interconnected biogeochemical processes in an aquifer system.</title>
        <authorList>
            <person name="Anantharaman K."/>
            <person name="Brown C.T."/>
            <person name="Hug L.A."/>
            <person name="Sharon I."/>
            <person name="Castelle C.J."/>
            <person name="Probst A.J."/>
            <person name="Thomas B.C."/>
            <person name="Singh A."/>
            <person name="Wilkins M.J."/>
            <person name="Karaoz U."/>
            <person name="Brodie E.L."/>
            <person name="Williams K.H."/>
            <person name="Hubbard S.S."/>
            <person name="Banfield J.F."/>
        </authorList>
    </citation>
    <scope>NUCLEOTIDE SEQUENCE [LARGE SCALE GENOMIC DNA]</scope>
</reference>
<dbReference type="HAMAP" id="MF_00920">
    <property type="entry name" value="FtsY"/>
    <property type="match status" value="1"/>
</dbReference>
<keyword evidence="1 9" id="KW-1003">Cell membrane</keyword>
<evidence type="ECO:0000256" key="4">
    <source>
        <dbReference type="ARBA" id="ARBA00022801"/>
    </source>
</evidence>
<feature type="binding site" evidence="9">
    <location>
        <begin position="173"/>
        <end position="177"/>
    </location>
    <ligand>
        <name>GTP</name>
        <dbReference type="ChEBI" id="CHEBI:37565"/>
    </ligand>
</feature>
<gene>
    <name evidence="9" type="primary">ftsY</name>
    <name evidence="11" type="ORF">A2024_01850</name>
</gene>
<dbReference type="PANTHER" id="PTHR43134:SF1">
    <property type="entry name" value="SIGNAL RECOGNITION PARTICLE RECEPTOR SUBUNIT ALPHA"/>
    <property type="match status" value="1"/>
</dbReference>
<evidence type="ECO:0000256" key="8">
    <source>
        <dbReference type="ARBA" id="ARBA00048027"/>
    </source>
</evidence>
<protein>
    <recommendedName>
        <fullName evidence="9">Signal recognition particle receptor FtsY</fullName>
        <shortName evidence="9">SRP receptor</shortName>
        <ecNumber evidence="9">3.6.5.4</ecNumber>
    </recommendedName>
</protein>
<evidence type="ECO:0000256" key="6">
    <source>
        <dbReference type="ARBA" id="ARBA00023136"/>
    </source>
</evidence>
<evidence type="ECO:0000259" key="10">
    <source>
        <dbReference type="PROSITE" id="PS00300"/>
    </source>
</evidence>
<dbReference type="SMART" id="SM00962">
    <property type="entry name" value="SRP54"/>
    <property type="match status" value="1"/>
</dbReference>
<dbReference type="PROSITE" id="PS00300">
    <property type="entry name" value="SRP54"/>
    <property type="match status" value="1"/>
</dbReference>
<evidence type="ECO:0000256" key="2">
    <source>
        <dbReference type="ARBA" id="ARBA00022490"/>
    </source>
</evidence>
<dbReference type="Pfam" id="PF00448">
    <property type="entry name" value="SRP54"/>
    <property type="match status" value="1"/>
</dbReference>
<proteinExistence type="inferred from homology"/>
<evidence type="ECO:0000256" key="9">
    <source>
        <dbReference type="HAMAP-Rule" id="MF_00920"/>
    </source>
</evidence>
<evidence type="ECO:0000313" key="11">
    <source>
        <dbReference type="EMBL" id="OGF13012.1"/>
    </source>
</evidence>
<sequence>MGIWQKTVGVITGKRSLSPQELSELEELLILSDVGVEAGERLINAVRNGQSDQTAMERLKGEMLGILSLNSNFKFQISKYENKPQVWLIIGVNGSGKTTSIAKLAHYLKEQDRRVMLAAGDTYRAAAIEQLKKWADRLGVEFIGSKTGADPASVAYDAVESAAARKVSHLLIDTAGRLHTQKHLRDELGKIYSTIGKKLPGAPHLTLLVLDATTGQNAVSQAKLFSQAAKIDGIILTKLDGTAKGGIVLAIAMELKIPVFFTGVGEGLDDLLAFEPAAFVDSLLEG</sequence>
<dbReference type="InterPro" id="IPR042101">
    <property type="entry name" value="SRP54_N_sf"/>
</dbReference>
<dbReference type="CDD" id="cd17874">
    <property type="entry name" value="FtsY"/>
    <property type="match status" value="1"/>
</dbReference>
<evidence type="ECO:0000256" key="1">
    <source>
        <dbReference type="ARBA" id="ARBA00022475"/>
    </source>
</evidence>
<dbReference type="InterPro" id="IPR000897">
    <property type="entry name" value="SRP54_GTPase_dom"/>
</dbReference>
<feature type="binding site" evidence="9">
    <location>
        <begin position="91"/>
        <end position="98"/>
    </location>
    <ligand>
        <name>GTP</name>
        <dbReference type="ChEBI" id="CHEBI:37565"/>
    </ligand>
</feature>
<evidence type="ECO:0000256" key="3">
    <source>
        <dbReference type="ARBA" id="ARBA00022741"/>
    </source>
</evidence>
<dbReference type="AlphaFoldDB" id="A0A1F5RF67"/>
<dbReference type="PANTHER" id="PTHR43134">
    <property type="entry name" value="SIGNAL RECOGNITION PARTICLE RECEPTOR SUBUNIT ALPHA"/>
    <property type="match status" value="1"/>
</dbReference>
<comment type="catalytic activity">
    <reaction evidence="8 9">
        <text>GTP + H2O = GDP + phosphate + H(+)</text>
        <dbReference type="Rhea" id="RHEA:19669"/>
        <dbReference type="ChEBI" id="CHEBI:15377"/>
        <dbReference type="ChEBI" id="CHEBI:15378"/>
        <dbReference type="ChEBI" id="CHEBI:37565"/>
        <dbReference type="ChEBI" id="CHEBI:43474"/>
        <dbReference type="ChEBI" id="CHEBI:58189"/>
        <dbReference type="EC" id="3.6.5.4"/>
    </reaction>
</comment>
<dbReference type="EMBL" id="MFFM01000027">
    <property type="protein sequence ID" value="OGF13012.1"/>
    <property type="molecule type" value="Genomic_DNA"/>
</dbReference>
<dbReference type="GO" id="GO:0005886">
    <property type="term" value="C:plasma membrane"/>
    <property type="evidence" value="ECO:0007669"/>
    <property type="project" value="UniProtKB-SubCell"/>
</dbReference>
<keyword evidence="2 9" id="KW-0963">Cytoplasm</keyword>
<dbReference type="GO" id="GO:0006614">
    <property type="term" value="P:SRP-dependent cotranslational protein targeting to membrane"/>
    <property type="evidence" value="ECO:0007669"/>
    <property type="project" value="InterPro"/>
</dbReference>
<keyword evidence="4 9" id="KW-0378">Hydrolase</keyword>
<dbReference type="InterPro" id="IPR013822">
    <property type="entry name" value="Signal_recog_particl_SRP54_hlx"/>
</dbReference>
<dbReference type="Proteomes" id="UP000177230">
    <property type="component" value="Unassembled WGS sequence"/>
</dbReference>
<dbReference type="SMART" id="SM00382">
    <property type="entry name" value="AAA"/>
    <property type="match status" value="1"/>
</dbReference>
<keyword evidence="5 9" id="KW-0342">GTP-binding</keyword>
<dbReference type="Pfam" id="PF02881">
    <property type="entry name" value="SRP54_N"/>
    <property type="match status" value="1"/>
</dbReference>
<dbReference type="InterPro" id="IPR004390">
    <property type="entry name" value="SR_rcpt_FtsY"/>
</dbReference>
<dbReference type="InterPro" id="IPR003593">
    <property type="entry name" value="AAA+_ATPase"/>
</dbReference>
<feature type="domain" description="SRP54-type proteins GTP-binding" evidence="10">
    <location>
        <begin position="258"/>
        <end position="271"/>
    </location>
</feature>
<comment type="subcellular location">
    <subcellularLocation>
        <location evidence="9">Cell membrane</location>
        <topology evidence="9">Peripheral membrane protein</topology>
        <orientation evidence="9">Cytoplasmic side</orientation>
    </subcellularLocation>
    <subcellularLocation>
        <location evidence="9">Cytoplasm</location>
    </subcellularLocation>
</comment>
<organism evidence="11 12">
    <name type="scientific">Candidatus Edwardsbacteria bacterium GWF2_54_11</name>
    <dbReference type="NCBI Taxonomy" id="1817851"/>
    <lineage>
        <taxon>Bacteria</taxon>
        <taxon>Candidatus Edwardsiibacteriota</taxon>
    </lineage>
</organism>
<feature type="binding site" evidence="9">
    <location>
        <begin position="237"/>
        <end position="240"/>
    </location>
    <ligand>
        <name>GTP</name>
        <dbReference type="ChEBI" id="CHEBI:37565"/>
    </ligand>
</feature>
<dbReference type="NCBIfam" id="TIGR00064">
    <property type="entry name" value="ftsY"/>
    <property type="match status" value="1"/>
</dbReference>
<comment type="subunit">
    <text evidence="9">Part of the signal recognition particle protein translocation system, which is composed of SRP and FtsY.</text>
</comment>
<evidence type="ECO:0000256" key="7">
    <source>
        <dbReference type="ARBA" id="ARBA00023170"/>
    </source>
</evidence>
<dbReference type="Gene3D" id="1.20.120.140">
    <property type="entry name" value="Signal recognition particle SRP54, nucleotide-binding domain"/>
    <property type="match status" value="1"/>
</dbReference>
<keyword evidence="7 9" id="KW-0675">Receptor</keyword>
<dbReference type="InterPro" id="IPR036225">
    <property type="entry name" value="SRP/SRP_N"/>
</dbReference>
<keyword evidence="6 9" id="KW-0472">Membrane</keyword>
<dbReference type="SUPFAM" id="SSF52540">
    <property type="entry name" value="P-loop containing nucleoside triphosphate hydrolases"/>
    <property type="match status" value="1"/>
</dbReference>
<dbReference type="EC" id="3.6.5.4" evidence="9"/>
<comment type="function">
    <text evidence="9">Involved in targeting and insertion of nascent membrane proteins into the cytoplasmic membrane. Acts as a receptor for the complex formed by the signal recognition particle (SRP) and the ribosome-nascent chain (RNC).</text>
</comment>
<dbReference type="SUPFAM" id="SSF47364">
    <property type="entry name" value="Domain of the SRP/SRP receptor G-proteins"/>
    <property type="match status" value="1"/>
</dbReference>
<evidence type="ECO:0000256" key="5">
    <source>
        <dbReference type="ARBA" id="ARBA00023134"/>
    </source>
</evidence>
<dbReference type="GO" id="GO:0005525">
    <property type="term" value="F:GTP binding"/>
    <property type="evidence" value="ECO:0007669"/>
    <property type="project" value="UniProtKB-UniRule"/>
</dbReference>
<name>A0A1F5RF67_9BACT</name>